<dbReference type="PANTHER" id="PTHR34222:SF99">
    <property type="entry name" value="PROTEIN, PUTATIVE-RELATED"/>
    <property type="match status" value="1"/>
</dbReference>
<dbReference type="PANTHER" id="PTHR34222">
    <property type="entry name" value="GAG_PRE-INTEGRS DOMAIN-CONTAINING PROTEIN"/>
    <property type="match status" value="1"/>
</dbReference>
<name>A0A4U5QQM8_POPAL</name>
<accession>A0A4U5QQM8</accession>
<organism evidence="1">
    <name type="scientific">Populus alba</name>
    <name type="common">White poplar</name>
    <dbReference type="NCBI Taxonomy" id="43335"/>
    <lineage>
        <taxon>Eukaryota</taxon>
        <taxon>Viridiplantae</taxon>
        <taxon>Streptophyta</taxon>
        <taxon>Embryophyta</taxon>
        <taxon>Tracheophyta</taxon>
        <taxon>Spermatophyta</taxon>
        <taxon>Magnoliopsida</taxon>
        <taxon>eudicotyledons</taxon>
        <taxon>Gunneridae</taxon>
        <taxon>Pentapetalae</taxon>
        <taxon>rosids</taxon>
        <taxon>fabids</taxon>
        <taxon>Malpighiales</taxon>
        <taxon>Salicaceae</taxon>
        <taxon>Saliceae</taxon>
        <taxon>Populus</taxon>
    </lineage>
</organism>
<protein>
    <submittedName>
        <fullName evidence="1">Uncharacterized protein</fullName>
    </submittedName>
</protein>
<dbReference type="STRING" id="43335.A0A4U5QQM8"/>
<gene>
    <name evidence="1" type="ORF">D5086_0000060810</name>
</gene>
<proteinExistence type="predicted"/>
<sequence length="150" mass="16708">MSKDISGNVIHCKDTRAQKLWDEKDALCAFPPCNCEAATAVKVFMETQKTMKFLMGLNESYAQTRSNITGMNPLPNLDKAYAMALLHEKQAEAFTGKSMTPSEASAFAIKKVTCDFNSTEGEAKFYEKCNMNNHNTKNCRAHLKCTYSNG</sequence>
<dbReference type="AlphaFoldDB" id="A0A4U5QQM8"/>
<comment type="caution">
    <text evidence="1">The sequence shown here is derived from an EMBL/GenBank/DDBJ whole genome shotgun (WGS) entry which is preliminary data.</text>
</comment>
<reference evidence="1" key="1">
    <citation type="submission" date="2018-10" db="EMBL/GenBank/DDBJ databases">
        <title>Population genomic analysis revealed the cold adaptation of white poplar.</title>
        <authorList>
            <person name="Liu Y.-J."/>
        </authorList>
    </citation>
    <scope>NUCLEOTIDE SEQUENCE [LARGE SCALE GENOMIC DNA]</scope>
    <source>
        <strain evidence="1">PAL-ZL1</strain>
    </source>
</reference>
<dbReference type="EMBL" id="RCHU01000152">
    <property type="protein sequence ID" value="TKS12659.1"/>
    <property type="molecule type" value="Genomic_DNA"/>
</dbReference>
<evidence type="ECO:0000313" key="1">
    <source>
        <dbReference type="EMBL" id="TKS12659.1"/>
    </source>
</evidence>